<dbReference type="EMBL" id="BMPO01000003">
    <property type="protein sequence ID" value="GGJ89483.1"/>
    <property type="molecule type" value="Genomic_DNA"/>
</dbReference>
<dbReference type="SUPFAM" id="SSF51735">
    <property type="entry name" value="NAD(P)-binding Rossmann-fold domains"/>
    <property type="match status" value="1"/>
</dbReference>
<evidence type="ECO:0000256" key="8">
    <source>
        <dbReference type="ARBA" id="ARBA00023002"/>
    </source>
</evidence>
<keyword evidence="7 11" id="KW-0521">NADP</keyword>
<comment type="similarity">
    <text evidence="3 11">Belongs to the ketopantoate reductase family.</text>
</comment>
<dbReference type="EC" id="1.1.1.169" evidence="4 11"/>
<evidence type="ECO:0000259" key="12">
    <source>
        <dbReference type="Pfam" id="PF02558"/>
    </source>
</evidence>
<dbReference type="SUPFAM" id="SSF48179">
    <property type="entry name" value="6-phosphogluconate dehydrogenase C-terminal domain-like"/>
    <property type="match status" value="1"/>
</dbReference>
<evidence type="ECO:0000256" key="7">
    <source>
        <dbReference type="ARBA" id="ARBA00022857"/>
    </source>
</evidence>
<evidence type="ECO:0000256" key="5">
    <source>
        <dbReference type="ARBA" id="ARBA00019465"/>
    </source>
</evidence>
<comment type="caution">
    <text evidence="14">The sequence shown here is derived from an EMBL/GenBank/DDBJ whole genome shotgun (WGS) entry which is preliminary data.</text>
</comment>
<dbReference type="InterPro" id="IPR036291">
    <property type="entry name" value="NAD(P)-bd_dom_sf"/>
</dbReference>
<dbReference type="InterPro" id="IPR051402">
    <property type="entry name" value="KPR-Related"/>
</dbReference>
<comment type="catalytic activity">
    <reaction evidence="10 11">
        <text>(R)-pantoate + NADP(+) = 2-dehydropantoate + NADPH + H(+)</text>
        <dbReference type="Rhea" id="RHEA:16233"/>
        <dbReference type="ChEBI" id="CHEBI:11561"/>
        <dbReference type="ChEBI" id="CHEBI:15378"/>
        <dbReference type="ChEBI" id="CHEBI:15980"/>
        <dbReference type="ChEBI" id="CHEBI:57783"/>
        <dbReference type="ChEBI" id="CHEBI:58349"/>
        <dbReference type="EC" id="1.1.1.169"/>
    </reaction>
</comment>
<evidence type="ECO:0000313" key="14">
    <source>
        <dbReference type="EMBL" id="GGJ89483.1"/>
    </source>
</evidence>
<dbReference type="Gene3D" id="3.40.50.720">
    <property type="entry name" value="NAD(P)-binding Rossmann-like Domain"/>
    <property type="match status" value="1"/>
</dbReference>
<evidence type="ECO:0000256" key="9">
    <source>
        <dbReference type="ARBA" id="ARBA00032024"/>
    </source>
</evidence>
<evidence type="ECO:0000313" key="15">
    <source>
        <dbReference type="Proteomes" id="UP000635983"/>
    </source>
</evidence>
<dbReference type="AlphaFoldDB" id="A0A917UWB8"/>
<feature type="domain" description="Ketopantoate reductase N-terminal" evidence="12">
    <location>
        <begin position="4"/>
        <end position="151"/>
    </location>
</feature>
<dbReference type="InterPro" id="IPR008927">
    <property type="entry name" value="6-PGluconate_DH-like_C_sf"/>
</dbReference>
<dbReference type="GO" id="GO:0005737">
    <property type="term" value="C:cytoplasm"/>
    <property type="evidence" value="ECO:0007669"/>
    <property type="project" value="TreeGrafter"/>
</dbReference>
<evidence type="ECO:0000256" key="1">
    <source>
        <dbReference type="ARBA" id="ARBA00002919"/>
    </source>
</evidence>
<dbReference type="PANTHER" id="PTHR21708">
    <property type="entry name" value="PROBABLE 2-DEHYDROPANTOATE 2-REDUCTASE"/>
    <property type="match status" value="1"/>
</dbReference>
<name>A0A917UWB8_9PSED</name>
<organism evidence="14 15">
    <name type="scientific">Pseudomonas matsuisoli</name>
    <dbReference type="NCBI Taxonomy" id="1515666"/>
    <lineage>
        <taxon>Bacteria</taxon>
        <taxon>Pseudomonadati</taxon>
        <taxon>Pseudomonadota</taxon>
        <taxon>Gammaproteobacteria</taxon>
        <taxon>Pseudomonadales</taxon>
        <taxon>Pseudomonadaceae</taxon>
        <taxon>Pseudomonas</taxon>
    </lineage>
</organism>
<comment type="pathway">
    <text evidence="2 11">Cofactor biosynthesis; (R)-pantothenate biosynthesis; (R)-pantoate from 3-methyl-2-oxobutanoate: step 2/2.</text>
</comment>
<dbReference type="PANTHER" id="PTHR21708:SF26">
    <property type="entry name" value="2-DEHYDROPANTOATE 2-REDUCTASE"/>
    <property type="match status" value="1"/>
</dbReference>
<keyword evidence="8 11" id="KW-0560">Oxidoreductase</keyword>
<evidence type="ECO:0000256" key="4">
    <source>
        <dbReference type="ARBA" id="ARBA00013014"/>
    </source>
</evidence>
<dbReference type="Gene3D" id="1.10.1040.10">
    <property type="entry name" value="N-(1-d-carboxylethyl)-l-norvaline Dehydrogenase, domain 2"/>
    <property type="match status" value="1"/>
</dbReference>
<keyword evidence="6 11" id="KW-0566">Pantothenate biosynthesis</keyword>
<dbReference type="GO" id="GO:0008677">
    <property type="term" value="F:2-dehydropantoate 2-reductase activity"/>
    <property type="evidence" value="ECO:0007669"/>
    <property type="project" value="UniProtKB-EC"/>
</dbReference>
<sequence length="317" mass="34301">MRLLIVGAGATGAFFGARLAQAGRDVSFLVRPARAEQIRKDGLRILSPHGDFTQAATVLTRDQLTAPFNAVLVTVKAYALDQALDDMAPAVGPNTLLLSTLNGMKHLDRMAERFSPAHVGGCVCKIESTVDDQGRIVQFSKINDMIYGELDGQDSERIRRLDAVMQGAGFDARLSKDIRRTLWEKWTLLASLGSINCLGRGTIGEVVNTTGGLELIEHILSEVVSSVRANGGELDDAYVQSIQRMLTNPNSKQTSSMYRDLQAGSAVEAEQIVGDLVARAHDKGVAVPLLQAAYTQLQVHQNRLRPRSAAPTPLAKD</sequence>
<dbReference type="FunFam" id="3.40.50.720:FF:000307">
    <property type="entry name" value="2-dehydropantoate 2-reductase"/>
    <property type="match status" value="1"/>
</dbReference>
<evidence type="ECO:0000259" key="13">
    <source>
        <dbReference type="Pfam" id="PF08546"/>
    </source>
</evidence>
<dbReference type="InterPro" id="IPR013328">
    <property type="entry name" value="6PGD_dom2"/>
</dbReference>
<dbReference type="RefSeq" id="WP_188982435.1">
    <property type="nucleotide sequence ID" value="NZ_BMPO01000003.1"/>
</dbReference>
<dbReference type="FunFam" id="1.10.1040.10:FF:000017">
    <property type="entry name" value="2-dehydropantoate 2-reductase"/>
    <property type="match status" value="1"/>
</dbReference>
<reference evidence="14" key="1">
    <citation type="journal article" date="2014" name="Int. J. Syst. Evol. Microbiol.">
        <title>Complete genome sequence of Corynebacterium casei LMG S-19264T (=DSM 44701T), isolated from a smear-ripened cheese.</title>
        <authorList>
            <consortium name="US DOE Joint Genome Institute (JGI-PGF)"/>
            <person name="Walter F."/>
            <person name="Albersmeier A."/>
            <person name="Kalinowski J."/>
            <person name="Ruckert C."/>
        </authorList>
    </citation>
    <scope>NUCLEOTIDE SEQUENCE</scope>
    <source>
        <strain evidence="14">JCM 30078</strain>
    </source>
</reference>
<protein>
    <recommendedName>
        <fullName evidence="5 11">2-dehydropantoate 2-reductase</fullName>
        <ecNumber evidence="4 11">1.1.1.169</ecNumber>
    </recommendedName>
    <alternativeName>
        <fullName evidence="9 11">Ketopantoate reductase</fullName>
    </alternativeName>
</protein>
<dbReference type="InterPro" id="IPR013752">
    <property type="entry name" value="KPA_reductase"/>
</dbReference>
<dbReference type="Pfam" id="PF02558">
    <property type="entry name" value="ApbA"/>
    <property type="match status" value="1"/>
</dbReference>
<proteinExistence type="inferred from homology"/>
<dbReference type="Pfam" id="PF08546">
    <property type="entry name" value="ApbA_C"/>
    <property type="match status" value="1"/>
</dbReference>
<dbReference type="GO" id="GO:0015940">
    <property type="term" value="P:pantothenate biosynthetic process"/>
    <property type="evidence" value="ECO:0007669"/>
    <property type="project" value="UniProtKB-KW"/>
</dbReference>
<evidence type="ECO:0000256" key="6">
    <source>
        <dbReference type="ARBA" id="ARBA00022655"/>
    </source>
</evidence>
<dbReference type="NCBIfam" id="TIGR00745">
    <property type="entry name" value="apbA_panE"/>
    <property type="match status" value="1"/>
</dbReference>
<dbReference type="Proteomes" id="UP000635983">
    <property type="component" value="Unassembled WGS sequence"/>
</dbReference>
<gene>
    <name evidence="14" type="ORF">GCM10009304_13850</name>
</gene>
<keyword evidence="15" id="KW-1185">Reference proteome</keyword>
<dbReference type="InterPro" id="IPR013332">
    <property type="entry name" value="KPR_N"/>
</dbReference>
<evidence type="ECO:0000256" key="10">
    <source>
        <dbReference type="ARBA" id="ARBA00048793"/>
    </source>
</evidence>
<evidence type="ECO:0000256" key="3">
    <source>
        <dbReference type="ARBA" id="ARBA00007870"/>
    </source>
</evidence>
<dbReference type="InterPro" id="IPR003710">
    <property type="entry name" value="ApbA"/>
</dbReference>
<evidence type="ECO:0000256" key="11">
    <source>
        <dbReference type="RuleBase" id="RU362068"/>
    </source>
</evidence>
<comment type="function">
    <text evidence="1 11">Catalyzes the NADPH-dependent reduction of ketopantoate into pantoic acid.</text>
</comment>
<reference evidence="14" key="2">
    <citation type="submission" date="2020-09" db="EMBL/GenBank/DDBJ databases">
        <authorList>
            <person name="Sun Q."/>
            <person name="Ohkuma M."/>
        </authorList>
    </citation>
    <scope>NUCLEOTIDE SEQUENCE</scope>
    <source>
        <strain evidence="14">JCM 30078</strain>
    </source>
</reference>
<accession>A0A917UWB8</accession>
<evidence type="ECO:0000256" key="2">
    <source>
        <dbReference type="ARBA" id="ARBA00004994"/>
    </source>
</evidence>
<feature type="domain" description="Ketopantoate reductase C-terminal" evidence="13">
    <location>
        <begin position="177"/>
        <end position="299"/>
    </location>
</feature>